<dbReference type="AlphaFoldDB" id="S7Q0K2"/>
<dbReference type="eggNOG" id="ENOG502S2NV">
    <property type="taxonomic scope" value="Eukaryota"/>
</dbReference>
<evidence type="ECO:0000256" key="1">
    <source>
        <dbReference type="ARBA" id="ARBA00002550"/>
    </source>
</evidence>
<dbReference type="SMART" id="SM00028">
    <property type="entry name" value="TPR"/>
    <property type="match status" value="5"/>
</dbReference>
<organism evidence="5 6">
    <name type="scientific">Gloeophyllum trabeum (strain ATCC 11539 / FP-39264 / Madison 617)</name>
    <name type="common">Brown rot fungus</name>
    <dbReference type="NCBI Taxonomy" id="670483"/>
    <lineage>
        <taxon>Eukaryota</taxon>
        <taxon>Fungi</taxon>
        <taxon>Dikarya</taxon>
        <taxon>Basidiomycota</taxon>
        <taxon>Agaricomycotina</taxon>
        <taxon>Agaricomycetes</taxon>
        <taxon>Gloeophyllales</taxon>
        <taxon>Gloeophyllaceae</taxon>
        <taxon>Gloeophyllum</taxon>
    </lineage>
</organism>
<comment type="similarity">
    <text evidence="2">Belongs to the YPP1 family.</text>
</comment>
<dbReference type="KEGG" id="gtr:GLOTRDRAFT_140119"/>
<name>S7Q0K2_GLOTA</name>
<dbReference type="STRING" id="670483.S7Q0K2"/>
<feature type="region of interest" description="Disordered" evidence="4">
    <location>
        <begin position="661"/>
        <end position="728"/>
    </location>
</feature>
<dbReference type="PROSITE" id="PS50005">
    <property type="entry name" value="TPR"/>
    <property type="match status" value="1"/>
</dbReference>
<feature type="region of interest" description="Disordered" evidence="4">
    <location>
        <begin position="822"/>
        <end position="915"/>
    </location>
</feature>
<keyword evidence="3" id="KW-0802">TPR repeat</keyword>
<sequence length="1179" mass="129672">MSHAKDQHYWAQLRAALTAGDWASSTPAKTPKGAPLSWSELLRKFNKHAKGFTDVAEVASQTQNLGLLLSGSLENKASDGQETPYGCLHLGDECVLPEDRLEDARAGYEALKKLNAPNYDSLKLALAYYAYSLGRPEECLSYIASVPNISDLQSRLTPPASMRSEAATLQIPSTRADTPASSWGGSVASHDSASAGFPDINDGRAWALTESIRSVCLEGMCAEKLRPDNMQKAVEIYSAALPLITVLESELPRPVPAPSSNRGASTLEFSSFTRYRELWRWAERLLWRAIILTARTTELGRDTSGPLWTLLKQYYVCSAHWPPTFRTEHRATVAVLHLRAIVLQARATPKPPNRILSTREAAKPSSWLGIARPVIQEYRVILNVSTTFPKAGERNVKVEDFVDLCVAVWEASGAVGDYAGLVIDVLWWATRLTFNSYRIFRHMSRLLYVSGDPELAKRSLRLYVQVVGKARETAEADARAGNENSASVLGAALDADTDRHWVETLVQGARMLCRLAGAKPGGEGIEEAKEAGVMVEKARTRLDAEDKELAASVDLAEGIWSMMMANKELDPRTRPDRLSHALTMFQRSVGTFATPSGHYHLALAFTRPGPSRDYEKAIEHARLAVEAEPEEIRYWHLLGLLLVATGDWRGARSVLELGATVGEDPDEAQDAQDAQGAATEELNGQNVRTKDFGVSNGTGTAPGYSVDGGSPDEHGGDSGKASPDPQCGVLVKLLDPDMHRLPPPESLLRPLPDHPVPSRHDTFEYALQLRMTQLALAEMVEGPEGAQTKAPEVFRWFAEKRGTGESRRESIDSNRTSVELNRLSTLDLPQQEPLSQVSEKRHSLDVSQQTKSSETERPSPISINVEPATPVVPSNGFPSGEDGLSEKRSTSLEKDRDGGKKVQQMLKSRVHKGQARISTISKKIGHGVTRNGVVNHLRRTNSAPNFRDPLARSPYQASSIHRSSRRFLASPISRSQQDLAFMESAPPPPPSLSPQQPLTKWNKRMARERKLLSDLWLMSAATFRRLDNVDQAKGAIQDAEVQDPQNTGVWVQLGLYYMALNNPRRAKEAFQKALFISTDDIPAIIHLSQLYLTQPGAALSPISPHAERPDPDNVDLAAGMLNDLTRGVGWDVPEAWYFLAKAYGLQGRRERERECLTFALGLSVTRGVRSIGAAVGWCL</sequence>
<keyword evidence="6" id="KW-1185">Reference proteome</keyword>
<reference evidence="5 6" key="1">
    <citation type="journal article" date="2012" name="Science">
        <title>The Paleozoic origin of enzymatic lignin decomposition reconstructed from 31 fungal genomes.</title>
        <authorList>
            <person name="Floudas D."/>
            <person name="Binder M."/>
            <person name="Riley R."/>
            <person name="Barry K."/>
            <person name="Blanchette R.A."/>
            <person name="Henrissat B."/>
            <person name="Martinez A.T."/>
            <person name="Otillar R."/>
            <person name="Spatafora J.W."/>
            <person name="Yadav J.S."/>
            <person name="Aerts A."/>
            <person name="Benoit I."/>
            <person name="Boyd A."/>
            <person name="Carlson A."/>
            <person name="Copeland A."/>
            <person name="Coutinho P.M."/>
            <person name="de Vries R.P."/>
            <person name="Ferreira P."/>
            <person name="Findley K."/>
            <person name="Foster B."/>
            <person name="Gaskell J."/>
            <person name="Glotzer D."/>
            <person name="Gorecki P."/>
            <person name="Heitman J."/>
            <person name="Hesse C."/>
            <person name="Hori C."/>
            <person name="Igarashi K."/>
            <person name="Jurgens J.A."/>
            <person name="Kallen N."/>
            <person name="Kersten P."/>
            <person name="Kohler A."/>
            <person name="Kuees U."/>
            <person name="Kumar T.K.A."/>
            <person name="Kuo A."/>
            <person name="LaButti K."/>
            <person name="Larrondo L.F."/>
            <person name="Lindquist E."/>
            <person name="Ling A."/>
            <person name="Lombard V."/>
            <person name="Lucas S."/>
            <person name="Lundell T."/>
            <person name="Martin R."/>
            <person name="McLaughlin D.J."/>
            <person name="Morgenstern I."/>
            <person name="Morin E."/>
            <person name="Murat C."/>
            <person name="Nagy L.G."/>
            <person name="Nolan M."/>
            <person name="Ohm R.A."/>
            <person name="Patyshakuliyeva A."/>
            <person name="Rokas A."/>
            <person name="Ruiz-Duenas F.J."/>
            <person name="Sabat G."/>
            <person name="Salamov A."/>
            <person name="Samejima M."/>
            <person name="Schmutz J."/>
            <person name="Slot J.C."/>
            <person name="St John F."/>
            <person name="Stenlid J."/>
            <person name="Sun H."/>
            <person name="Sun S."/>
            <person name="Syed K."/>
            <person name="Tsang A."/>
            <person name="Wiebenga A."/>
            <person name="Young D."/>
            <person name="Pisabarro A."/>
            <person name="Eastwood D.C."/>
            <person name="Martin F."/>
            <person name="Cullen D."/>
            <person name="Grigoriev I.V."/>
            <person name="Hibbett D.S."/>
        </authorList>
    </citation>
    <scope>NUCLEOTIDE SEQUENCE [LARGE SCALE GENOMIC DNA]</scope>
    <source>
        <strain evidence="5 6">ATCC 11539</strain>
    </source>
</reference>
<dbReference type="Proteomes" id="UP000030669">
    <property type="component" value="Unassembled WGS sequence"/>
</dbReference>
<dbReference type="InterPro" id="IPR051722">
    <property type="entry name" value="Endocytosis_PI4K-reg_protein"/>
</dbReference>
<dbReference type="GeneID" id="19304439"/>
<feature type="region of interest" description="Disordered" evidence="4">
    <location>
        <begin position="940"/>
        <end position="963"/>
    </location>
</feature>
<dbReference type="InterPro" id="IPR019734">
    <property type="entry name" value="TPR_rpt"/>
</dbReference>
<evidence type="ECO:0000256" key="3">
    <source>
        <dbReference type="PROSITE-ProRule" id="PRU00339"/>
    </source>
</evidence>
<dbReference type="Pfam" id="PF13181">
    <property type="entry name" value="TPR_8"/>
    <property type="match status" value="1"/>
</dbReference>
<dbReference type="PANTHER" id="PTHR23083:SF464">
    <property type="entry name" value="TETRATRICOPEPTIDE REPEAT DOMAIN 7, ISOFORM A"/>
    <property type="match status" value="1"/>
</dbReference>
<evidence type="ECO:0000313" key="5">
    <source>
        <dbReference type="EMBL" id="EPQ53258.1"/>
    </source>
</evidence>
<feature type="compositionally biased region" description="Polar residues" evidence="4">
    <location>
        <begin position="822"/>
        <end position="837"/>
    </location>
</feature>
<evidence type="ECO:0000256" key="4">
    <source>
        <dbReference type="SAM" id="MobiDB-lite"/>
    </source>
</evidence>
<dbReference type="OrthoDB" id="29013at2759"/>
<feature type="compositionally biased region" description="Low complexity" evidence="4">
    <location>
        <begin position="671"/>
        <end position="681"/>
    </location>
</feature>
<dbReference type="InterPro" id="IPR011990">
    <property type="entry name" value="TPR-like_helical_dom_sf"/>
</dbReference>
<evidence type="ECO:0000256" key="2">
    <source>
        <dbReference type="ARBA" id="ARBA00038251"/>
    </source>
</evidence>
<feature type="compositionally biased region" description="Basic and acidic residues" evidence="4">
    <location>
        <begin position="884"/>
        <end position="900"/>
    </location>
</feature>
<proteinExistence type="inferred from homology"/>
<dbReference type="OMA" id="KQPPEQD"/>
<feature type="repeat" description="TPR" evidence="3">
    <location>
        <begin position="1047"/>
        <end position="1080"/>
    </location>
</feature>
<accession>S7Q0K2</accession>
<dbReference type="EMBL" id="KB469306">
    <property type="protein sequence ID" value="EPQ53258.1"/>
    <property type="molecule type" value="Genomic_DNA"/>
</dbReference>
<dbReference type="HOGENOM" id="CLU_004745_0_0_1"/>
<dbReference type="RefSeq" id="XP_007868531.1">
    <property type="nucleotide sequence ID" value="XM_007870340.1"/>
</dbReference>
<evidence type="ECO:0000313" key="6">
    <source>
        <dbReference type="Proteomes" id="UP000030669"/>
    </source>
</evidence>
<dbReference type="PANTHER" id="PTHR23083">
    <property type="entry name" value="TETRATRICOPEPTIDE REPEAT PROTEIN, TPR"/>
    <property type="match status" value="1"/>
</dbReference>
<dbReference type="Gene3D" id="1.25.40.10">
    <property type="entry name" value="Tetratricopeptide repeat domain"/>
    <property type="match status" value="2"/>
</dbReference>
<comment type="function">
    <text evidence="1">Involved in endocytosis.</text>
</comment>
<dbReference type="SUPFAM" id="SSF48452">
    <property type="entry name" value="TPR-like"/>
    <property type="match status" value="2"/>
</dbReference>
<gene>
    <name evidence="5" type="ORF">GLOTRDRAFT_140119</name>
</gene>
<evidence type="ECO:0008006" key="7">
    <source>
        <dbReference type="Google" id="ProtNLM"/>
    </source>
</evidence>
<protein>
    <recommendedName>
        <fullName evidence="7">TPR-like protein</fullName>
    </recommendedName>
</protein>